<feature type="domain" description="N-acetyltransferase" evidence="2">
    <location>
        <begin position="30"/>
        <end position="193"/>
    </location>
</feature>
<evidence type="ECO:0000259" key="2">
    <source>
        <dbReference type="PROSITE" id="PS51186"/>
    </source>
</evidence>
<dbReference type="PROSITE" id="PS51186">
    <property type="entry name" value="GNAT"/>
    <property type="match status" value="1"/>
</dbReference>
<dbReference type="GO" id="GO:0004343">
    <property type="term" value="F:glucosamine 6-phosphate N-acetyltransferase activity"/>
    <property type="evidence" value="ECO:0007669"/>
    <property type="project" value="UniProtKB-UniRule"/>
</dbReference>
<comment type="pathway">
    <text evidence="1">Nucleotide-sugar biosynthesis; UDP-N-acetyl-alpha-D-glucosamine biosynthesis; N-acetyl-alpha-D-glucosamine 1-phosphate from alpha-D-glucosamine 6-phosphate (route I): step 1/2.</text>
</comment>
<dbReference type="GO" id="GO:0006048">
    <property type="term" value="P:UDP-N-acetylglucosamine biosynthetic process"/>
    <property type="evidence" value="ECO:0007669"/>
    <property type="project" value="UniProtKB-UniRule"/>
</dbReference>
<dbReference type="InterPro" id="IPR016181">
    <property type="entry name" value="Acyl_CoA_acyltransferase"/>
</dbReference>
<dbReference type="AlphaFoldDB" id="A0AAN9YJ68"/>
<dbReference type="SUPFAM" id="SSF55729">
    <property type="entry name" value="Acyl-CoA N-acyltransferases (Nat)"/>
    <property type="match status" value="1"/>
</dbReference>
<dbReference type="Gene3D" id="3.40.630.30">
    <property type="match status" value="1"/>
</dbReference>
<protein>
    <recommendedName>
        <fullName evidence="1">Glucosamine 6-phosphate N-acetyltransferase</fullName>
        <ecNumber evidence="1">2.3.1.4</ecNumber>
    </recommendedName>
</protein>
<organism evidence="3 4">
    <name type="scientific">Diatrype stigma</name>
    <dbReference type="NCBI Taxonomy" id="117547"/>
    <lineage>
        <taxon>Eukaryota</taxon>
        <taxon>Fungi</taxon>
        <taxon>Dikarya</taxon>
        <taxon>Ascomycota</taxon>
        <taxon>Pezizomycotina</taxon>
        <taxon>Sordariomycetes</taxon>
        <taxon>Xylariomycetidae</taxon>
        <taxon>Xylariales</taxon>
        <taxon>Diatrypaceae</taxon>
        <taxon>Diatrype</taxon>
    </lineage>
</organism>
<dbReference type="Pfam" id="PF00583">
    <property type="entry name" value="Acetyltransf_1"/>
    <property type="match status" value="1"/>
</dbReference>
<accession>A0AAN9YJ68</accession>
<comment type="caution">
    <text evidence="3">The sequence shown here is derived from an EMBL/GenBank/DDBJ whole genome shotgun (WGS) entry which is preliminary data.</text>
</comment>
<dbReference type="EC" id="2.3.1.4" evidence="1"/>
<proteinExistence type="inferred from homology"/>
<dbReference type="CDD" id="cd04301">
    <property type="entry name" value="NAT_SF"/>
    <property type="match status" value="1"/>
</dbReference>
<dbReference type="PANTHER" id="PTHR13355">
    <property type="entry name" value="GLUCOSAMINE 6-PHOSPHATE N-ACETYLTRANSFERASE"/>
    <property type="match status" value="1"/>
</dbReference>
<gene>
    <name evidence="3" type="primary">GNA1_1</name>
    <name evidence="3" type="ORF">SLS62_009551</name>
</gene>
<comment type="similarity">
    <text evidence="1">Belongs to the acetyltransferase family. GNA1 subfamily.</text>
</comment>
<dbReference type="Proteomes" id="UP001320420">
    <property type="component" value="Unassembled WGS sequence"/>
</dbReference>
<reference evidence="3 4" key="1">
    <citation type="submission" date="2024-02" db="EMBL/GenBank/DDBJ databases">
        <title>De novo assembly and annotation of 12 fungi associated with fruit tree decline syndrome in Ontario, Canada.</title>
        <authorList>
            <person name="Sulman M."/>
            <person name="Ellouze W."/>
            <person name="Ilyukhin E."/>
        </authorList>
    </citation>
    <scope>NUCLEOTIDE SEQUENCE [LARGE SCALE GENOMIC DNA]</scope>
    <source>
        <strain evidence="3 4">M11/M66-122</strain>
    </source>
</reference>
<keyword evidence="1" id="KW-0012">Acyltransferase</keyword>
<dbReference type="InterPro" id="IPR039143">
    <property type="entry name" value="GNPNAT1-like"/>
</dbReference>
<name>A0AAN9YJ68_9PEZI</name>
<dbReference type="InterPro" id="IPR000182">
    <property type="entry name" value="GNAT_dom"/>
</dbReference>
<evidence type="ECO:0000313" key="4">
    <source>
        <dbReference type="Proteomes" id="UP001320420"/>
    </source>
</evidence>
<evidence type="ECO:0000256" key="1">
    <source>
        <dbReference type="RuleBase" id="RU365086"/>
    </source>
</evidence>
<keyword evidence="1" id="KW-0808">Transferase</keyword>
<comment type="catalytic activity">
    <reaction evidence="1">
        <text>D-glucosamine 6-phosphate + acetyl-CoA = N-acetyl-D-glucosamine 6-phosphate + CoA + H(+)</text>
        <dbReference type="Rhea" id="RHEA:10292"/>
        <dbReference type="ChEBI" id="CHEBI:15378"/>
        <dbReference type="ChEBI" id="CHEBI:57287"/>
        <dbReference type="ChEBI" id="CHEBI:57288"/>
        <dbReference type="ChEBI" id="CHEBI:57513"/>
        <dbReference type="ChEBI" id="CHEBI:58725"/>
        <dbReference type="EC" id="2.3.1.4"/>
    </reaction>
</comment>
<sequence>MSSSPAASSAPLFPASLISAEATASLPPGFTIRPLARDDHARGFYACLKVLTWVGGEDSGPDSDSEPSADAFRARFDEMAAAAGTYYFLVIEHEGRVVGTGELVVERKFIHNHGKAGHVEEIAVAREHQGRGLGLALMRALESVAVAVGCYKSILNCGPRNEPFYARCGFENSGIEMSRYLEHPPAADAYHRG</sequence>
<dbReference type="EMBL" id="JAKJXP020000102">
    <property type="protein sequence ID" value="KAK7746091.1"/>
    <property type="molecule type" value="Genomic_DNA"/>
</dbReference>
<dbReference type="PANTHER" id="PTHR13355:SF11">
    <property type="entry name" value="GLUCOSAMINE 6-PHOSPHATE N-ACETYLTRANSFERASE"/>
    <property type="match status" value="1"/>
</dbReference>
<evidence type="ECO:0000313" key="3">
    <source>
        <dbReference type="EMBL" id="KAK7746091.1"/>
    </source>
</evidence>
<keyword evidence="4" id="KW-1185">Reference proteome</keyword>